<sequence length="239" mass="26847">MKEGRLENEMSCNIEVFNGWSYKSFDMLLELLRAAFLIRSLTICNIVLRVVSLGIRLILTEEKKFHIRSNHGRTRLLDKSSLTIIAAGPSRFYNDNTSSLSIKSQPTLESSQPLSGDEIYETVLGRRSGYSKGLGWGPRPKSRKTNASSSSTTFSQARKKDIEAANFTNGRNEEDCRRNESGIEGIMIPCSKTGVGVIWRMRLLGDLATKRTTSTRNNKMLHHSAWVKNITTGDDELQL</sequence>
<evidence type="ECO:0000313" key="5">
    <source>
        <dbReference type="Proteomes" id="UP000321947"/>
    </source>
</evidence>
<organism evidence="3 5">
    <name type="scientific">Cucumis melo var. makuwa</name>
    <name type="common">Oriental melon</name>
    <dbReference type="NCBI Taxonomy" id="1194695"/>
    <lineage>
        <taxon>Eukaryota</taxon>
        <taxon>Viridiplantae</taxon>
        <taxon>Streptophyta</taxon>
        <taxon>Embryophyta</taxon>
        <taxon>Tracheophyta</taxon>
        <taxon>Spermatophyta</taxon>
        <taxon>Magnoliopsida</taxon>
        <taxon>eudicotyledons</taxon>
        <taxon>Gunneridae</taxon>
        <taxon>Pentapetalae</taxon>
        <taxon>rosids</taxon>
        <taxon>fabids</taxon>
        <taxon>Cucurbitales</taxon>
        <taxon>Cucurbitaceae</taxon>
        <taxon>Benincaseae</taxon>
        <taxon>Cucumis</taxon>
    </lineage>
</organism>
<evidence type="ECO:0000313" key="2">
    <source>
        <dbReference type="EMBL" id="KAA0042154.1"/>
    </source>
</evidence>
<dbReference type="AlphaFoldDB" id="A0A5D3DT75"/>
<dbReference type="Proteomes" id="UP000321947">
    <property type="component" value="Unassembled WGS sequence"/>
</dbReference>
<name>A0A5D3DT75_CUCMM</name>
<dbReference type="EMBL" id="SSTD01003357">
    <property type="protein sequence ID" value="TYK26728.1"/>
    <property type="molecule type" value="Genomic_DNA"/>
</dbReference>
<dbReference type="OrthoDB" id="1921870at2759"/>
<evidence type="ECO:0000313" key="3">
    <source>
        <dbReference type="EMBL" id="TYK26728.1"/>
    </source>
</evidence>
<dbReference type="Proteomes" id="UP000321393">
    <property type="component" value="Unassembled WGS sequence"/>
</dbReference>
<feature type="region of interest" description="Disordered" evidence="1">
    <location>
        <begin position="131"/>
        <end position="160"/>
    </location>
</feature>
<feature type="compositionally biased region" description="Polar residues" evidence="1">
    <location>
        <begin position="145"/>
        <end position="156"/>
    </location>
</feature>
<proteinExistence type="predicted"/>
<protein>
    <submittedName>
        <fullName evidence="3">NBS-LRR type resistance protein</fullName>
    </submittedName>
</protein>
<gene>
    <name evidence="3" type="ORF">E5676_scaffold124G00130</name>
    <name evidence="2" type="ORF">E6C27_scaffold67G006460</name>
</gene>
<comment type="caution">
    <text evidence="3">The sequence shown here is derived from an EMBL/GenBank/DDBJ whole genome shotgun (WGS) entry which is preliminary data.</text>
</comment>
<accession>A0A5D3DT75</accession>
<reference evidence="4 5" key="1">
    <citation type="submission" date="2019-08" db="EMBL/GenBank/DDBJ databases">
        <title>Draft genome sequences of two oriental melons (Cucumis melo L. var makuwa).</title>
        <authorList>
            <person name="Kwon S.-Y."/>
        </authorList>
    </citation>
    <scope>NUCLEOTIDE SEQUENCE [LARGE SCALE GENOMIC DNA]</scope>
    <source>
        <strain evidence="5">cv. Chang Bougi</strain>
        <strain evidence="4">cv. SW 3</strain>
        <tissue evidence="3">Leaf</tissue>
    </source>
</reference>
<evidence type="ECO:0000256" key="1">
    <source>
        <dbReference type="SAM" id="MobiDB-lite"/>
    </source>
</evidence>
<dbReference type="EMBL" id="SSTE01016227">
    <property type="protein sequence ID" value="KAA0042154.1"/>
    <property type="molecule type" value="Genomic_DNA"/>
</dbReference>
<evidence type="ECO:0000313" key="4">
    <source>
        <dbReference type="Proteomes" id="UP000321393"/>
    </source>
</evidence>